<evidence type="ECO:0000313" key="1">
    <source>
        <dbReference type="EMBL" id="NYH92775.1"/>
    </source>
</evidence>
<accession>A0A852ZKX7</accession>
<dbReference type="GO" id="GO:0019748">
    <property type="term" value="P:secondary metabolic process"/>
    <property type="evidence" value="ECO:0007669"/>
    <property type="project" value="InterPro"/>
</dbReference>
<dbReference type="GO" id="GO:0016301">
    <property type="term" value="F:kinase activity"/>
    <property type="evidence" value="ECO:0007669"/>
    <property type="project" value="UniProtKB-KW"/>
</dbReference>
<sequence>MIDVPEPFARETVHREGEAGKRWIASLPGLADELLKQWACTPTGPVMHGKVGIVVPVRRHDGSPAVLKVSFPHPGNVDEPNAYATWAGRGAVQLYERDDARFAMLLEQVEQTTLVDLDDDDEAAAVCGRLTRLLAVPAPPGLRRLSDRAEAQERELRTASDTLIRHVPRRVVDAALATVRELGREQPDLLVHGDLHYSNVVRASREPWLVIDPKGFAGDPANDAFSVVVGGAQRQLDVDELCANLRRRLKIFADAAELDRERVIRWVQAHTLLHACWARNASDPEGTAALAERVATALT</sequence>
<dbReference type="InterPro" id="IPR011009">
    <property type="entry name" value="Kinase-like_dom_sf"/>
</dbReference>
<name>A0A852ZKX7_9ACTN</name>
<dbReference type="GO" id="GO:0016773">
    <property type="term" value="F:phosphotransferase activity, alcohol group as acceptor"/>
    <property type="evidence" value="ECO:0007669"/>
    <property type="project" value="InterPro"/>
</dbReference>
<gene>
    <name evidence="1" type="ORF">F4554_005413</name>
</gene>
<keyword evidence="1" id="KW-0808">Transferase</keyword>
<dbReference type="Pfam" id="PF04655">
    <property type="entry name" value="APH_6_hur"/>
    <property type="match status" value="1"/>
</dbReference>
<comment type="caution">
    <text evidence="1">The sequence shown here is derived from an EMBL/GenBank/DDBJ whole genome shotgun (WGS) entry which is preliminary data.</text>
</comment>
<dbReference type="Gene3D" id="3.90.1200.10">
    <property type="match status" value="1"/>
</dbReference>
<proteinExistence type="predicted"/>
<dbReference type="Proteomes" id="UP000579605">
    <property type="component" value="Unassembled WGS sequence"/>
</dbReference>
<dbReference type="EMBL" id="JACBZH010000001">
    <property type="protein sequence ID" value="NYH92775.1"/>
    <property type="molecule type" value="Genomic_DNA"/>
</dbReference>
<keyword evidence="1" id="KW-0418">Kinase</keyword>
<evidence type="ECO:0000313" key="2">
    <source>
        <dbReference type="Proteomes" id="UP000579605"/>
    </source>
</evidence>
<dbReference type="AlphaFoldDB" id="A0A852ZKX7"/>
<reference evidence="1 2" key="1">
    <citation type="submission" date="2020-07" db="EMBL/GenBank/DDBJ databases">
        <title>Sequencing the genomes of 1000 actinobacteria strains.</title>
        <authorList>
            <person name="Klenk H.-P."/>
        </authorList>
    </citation>
    <scope>NUCLEOTIDE SEQUENCE [LARGE SCALE GENOMIC DNA]</scope>
    <source>
        <strain evidence="1 2">DSM 18448</strain>
    </source>
</reference>
<dbReference type="SUPFAM" id="SSF56112">
    <property type="entry name" value="Protein kinase-like (PK-like)"/>
    <property type="match status" value="1"/>
</dbReference>
<dbReference type="InterPro" id="IPR006748">
    <property type="entry name" value="NH2Glyco/OHUrea_AB-resist_kin"/>
</dbReference>
<keyword evidence="2" id="KW-1185">Reference proteome</keyword>
<organism evidence="1 2">
    <name type="scientific">Actinopolymorpha rutila</name>
    <dbReference type="NCBI Taxonomy" id="446787"/>
    <lineage>
        <taxon>Bacteria</taxon>
        <taxon>Bacillati</taxon>
        <taxon>Actinomycetota</taxon>
        <taxon>Actinomycetes</taxon>
        <taxon>Propionibacteriales</taxon>
        <taxon>Actinopolymorphaceae</taxon>
        <taxon>Actinopolymorpha</taxon>
    </lineage>
</organism>
<protein>
    <submittedName>
        <fullName evidence="1">Streptomycin 6-kinase</fullName>
    </submittedName>
</protein>
<dbReference type="RefSeq" id="WP_179790147.1">
    <property type="nucleotide sequence ID" value="NZ_BAAARR010000021.1"/>
</dbReference>